<dbReference type="EMBL" id="LCLM01000016">
    <property type="protein sequence ID" value="KKU17097.1"/>
    <property type="molecule type" value="Genomic_DNA"/>
</dbReference>
<proteinExistence type="predicted"/>
<feature type="non-terminal residue" evidence="1">
    <location>
        <position position="1"/>
    </location>
</feature>
<dbReference type="EMBL" id="LCLM01000043">
    <property type="protein sequence ID" value="KKU16117.1"/>
    <property type="molecule type" value="Genomic_DNA"/>
</dbReference>
<gene>
    <name evidence="2" type="ORF">UX25_C0016G0001</name>
    <name evidence="1" type="ORF">UX25_C0043G0001</name>
</gene>
<dbReference type="STRING" id="1618589.UX25_C0016G0001"/>
<dbReference type="Proteomes" id="UP000034922">
    <property type="component" value="Unassembled WGS sequence"/>
</dbReference>
<evidence type="ECO:0000313" key="1">
    <source>
        <dbReference type="EMBL" id="KKU16117.1"/>
    </source>
</evidence>
<organism evidence="1 3">
    <name type="scientific">Candidatus Woesebacteria bacterium GW2011_GWC2_45_9</name>
    <dbReference type="NCBI Taxonomy" id="1618589"/>
    <lineage>
        <taxon>Bacteria</taxon>
        <taxon>Candidatus Woeseibacteriota</taxon>
    </lineage>
</organism>
<sequence>YDGVVLERDLGAANSNTPAEVFTYAPDIIATFPRVFTQRRMRWKEVAP</sequence>
<dbReference type="AlphaFoldDB" id="A0A0G1N745"/>
<comment type="caution">
    <text evidence="1">The sequence shown here is derived from an EMBL/GenBank/DDBJ whole genome shotgun (WGS) entry which is preliminary data.</text>
</comment>
<name>A0A0G1N745_9BACT</name>
<accession>A0A0G1N745</accession>
<evidence type="ECO:0000313" key="3">
    <source>
        <dbReference type="Proteomes" id="UP000034922"/>
    </source>
</evidence>
<evidence type="ECO:0000313" key="2">
    <source>
        <dbReference type="EMBL" id="KKU17097.1"/>
    </source>
</evidence>
<reference evidence="1 3" key="1">
    <citation type="journal article" date="2015" name="Nature">
        <title>rRNA introns, odd ribosomes, and small enigmatic genomes across a large radiation of phyla.</title>
        <authorList>
            <person name="Brown C.T."/>
            <person name="Hug L.A."/>
            <person name="Thomas B.C."/>
            <person name="Sharon I."/>
            <person name="Castelle C.J."/>
            <person name="Singh A."/>
            <person name="Wilkins M.J."/>
            <person name="Williams K.H."/>
            <person name="Banfield J.F."/>
        </authorList>
    </citation>
    <scope>NUCLEOTIDE SEQUENCE [LARGE SCALE GENOMIC DNA]</scope>
</reference>
<protein>
    <submittedName>
        <fullName evidence="1">Uncharacterized protein</fullName>
    </submittedName>
</protein>